<proteinExistence type="predicted"/>
<dbReference type="OrthoDB" id="10008850at2759"/>
<feature type="signal peptide" evidence="1">
    <location>
        <begin position="1"/>
        <end position="19"/>
    </location>
</feature>
<organism evidence="2 3">
    <name type="scientific">Rotaria magnacalcarata</name>
    <dbReference type="NCBI Taxonomy" id="392030"/>
    <lineage>
        <taxon>Eukaryota</taxon>
        <taxon>Metazoa</taxon>
        <taxon>Spiralia</taxon>
        <taxon>Gnathifera</taxon>
        <taxon>Rotifera</taxon>
        <taxon>Eurotatoria</taxon>
        <taxon>Bdelloidea</taxon>
        <taxon>Philodinida</taxon>
        <taxon>Philodinidae</taxon>
        <taxon>Rotaria</taxon>
    </lineage>
</organism>
<dbReference type="Proteomes" id="UP000663834">
    <property type="component" value="Unassembled WGS sequence"/>
</dbReference>
<gene>
    <name evidence="2" type="ORF">KQP761_LOCUS38547</name>
</gene>
<protein>
    <submittedName>
        <fullName evidence="2">Uncharacterized protein</fullName>
    </submittedName>
</protein>
<name>A0A816HI87_9BILA</name>
<reference evidence="2" key="1">
    <citation type="submission" date="2021-02" db="EMBL/GenBank/DDBJ databases">
        <authorList>
            <person name="Nowell W R."/>
        </authorList>
    </citation>
    <scope>NUCLEOTIDE SEQUENCE</scope>
</reference>
<comment type="caution">
    <text evidence="2">The sequence shown here is derived from an EMBL/GenBank/DDBJ whole genome shotgun (WGS) entry which is preliminary data.</text>
</comment>
<dbReference type="EMBL" id="CAJNOW010021970">
    <property type="protein sequence ID" value="CAF1685968.1"/>
    <property type="molecule type" value="Genomic_DNA"/>
</dbReference>
<feature type="chain" id="PRO_5032431723" evidence="1">
    <location>
        <begin position="20"/>
        <end position="193"/>
    </location>
</feature>
<evidence type="ECO:0000313" key="3">
    <source>
        <dbReference type="Proteomes" id="UP000663834"/>
    </source>
</evidence>
<dbReference type="AlphaFoldDB" id="A0A816HI87"/>
<sequence length="193" mass="22476">MKLANVFLSLIYTSPFCASKSTLINNQQIIGVCSDFRSLTRLIFDPCFPNYPSMIPSSNQTNLTSLKLIHTPRYNFNRMAIPSNTILRQVIANIRHIQFIKIGLKFPKLQTLKFSMKFISSFNEQLYTIGQSILIKMRSHLHYLHIYLQHENLLIMSMIPSESQLSEWLGYNQKRLLHVQAIKINRNELSAWT</sequence>
<evidence type="ECO:0000313" key="2">
    <source>
        <dbReference type="EMBL" id="CAF1685968.1"/>
    </source>
</evidence>
<keyword evidence="1" id="KW-0732">Signal</keyword>
<accession>A0A816HI87</accession>
<evidence type="ECO:0000256" key="1">
    <source>
        <dbReference type="SAM" id="SignalP"/>
    </source>
</evidence>